<dbReference type="Pfam" id="PF00436">
    <property type="entry name" value="SSB"/>
    <property type="match status" value="1"/>
</dbReference>
<gene>
    <name evidence="3" type="ORF">NE536_20305</name>
</gene>
<accession>A0A9X2WYV2</accession>
<dbReference type="InterPro" id="IPR012340">
    <property type="entry name" value="NA-bd_OB-fold"/>
</dbReference>
<reference evidence="3" key="1">
    <citation type="journal article" date="2023" name="Int. J. Syst. Evol. Microbiol.">
        <title>&lt;i&gt;Shewanella septentrionalis&lt;/i&gt; sp. nov. and &lt;i&gt;Shewanella holmiensis&lt;/i&gt; sp. nov., isolated from Baltic Sea water and sediments.</title>
        <authorList>
            <person name="Martin-Rodriguez A.J."/>
            <person name="Thorell K."/>
            <person name="Joffre E."/>
            <person name="Jensie-Markopoulos S."/>
            <person name="Moore E.R.B."/>
            <person name="Sjoling A."/>
        </authorList>
    </citation>
    <scope>NUCLEOTIDE SEQUENCE</scope>
    <source>
        <strain evidence="3">SP1W3</strain>
    </source>
</reference>
<proteinExistence type="predicted"/>
<keyword evidence="1 2" id="KW-0238">DNA-binding</keyword>
<dbReference type="RefSeq" id="WP_261273852.1">
    <property type="nucleotide sequence ID" value="NZ_JAMTCC010000050.1"/>
</dbReference>
<dbReference type="GO" id="GO:0003697">
    <property type="term" value="F:single-stranded DNA binding"/>
    <property type="evidence" value="ECO:0007669"/>
    <property type="project" value="InterPro"/>
</dbReference>
<evidence type="ECO:0000313" key="3">
    <source>
        <dbReference type="EMBL" id="MCT7947699.1"/>
    </source>
</evidence>
<dbReference type="AlphaFoldDB" id="A0A9X2WYV2"/>
<comment type="caution">
    <text evidence="3">The sequence shown here is derived from an EMBL/GenBank/DDBJ whole genome shotgun (WGS) entry which is preliminary data.</text>
</comment>
<keyword evidence="4" id="KW-1185">Reference proteome</keyword>
<name>A0A9X2WYV2_9GAMM</name>
<organism evidence="3 4">
    <name type="scientific">Shewanella septentrionalis</name>
    <dbReference type="NCBI Taxonomy" id="2952223"/>
    <lineage>
        <taxon>Bacteria</taxon>
        <taxon>Pseudomonadati</taxon>
        <taxon>Pseudomonadota</taxon>
        <taxon>Gammaproteobacteria</taxon>
        <taxon>Alteromonadales</taxon>
        <taxon>Shewanellaceae</taxon>
        <taxon>Shewanella</taxon>
    </lineage>
</organism>
<evidence type="ECO:0000256" key="2">
    <source>
        <dbReference type="PROSITE-ProRule" id="PRU00252"/>
    </source>
</evidence>
<dbReference type="InterPro" id="IPR000424">
    <property type="entry name" value="Primosome_PriB/ssb"/>
</dbReference>
<dbReference type="CDD" id="cd04496">
    <property type="entry name" value="SSB_OBF"/>
    <property type="match status" value="1"/>
</dbReference>
<dbReference type="EMBL" id="JAMTCC010000050">
    <property type="protein sequence ID" value="MCT7947699.1"/>
    <property type="molecule type" value="Genomic_DNA"/>
</dbReference>
<dbReference type="Proteomes" id="UP001155604">
    <property type="component" value="Unassembled WGS sequence"/>
</dbReference>
<evidence type="ECO:0000256" key="1">
    <source>
        <dbReference type="ARBA" id="ARBA00023125"/>
    </source>
</evidence>
<sequence>MFIKLCNIGQDAVPRYTPNGKAVTAISCAYSVGYGANKKTQWIEAELWGDRGETLAPKLTKGRRILLTADDVTIDTFPKADGTEGFKLKCRVMDIELLSKAEETSPAA</sequence>
<protein>
    <submittedName>
        <fullName evidence="3">Single-stranded DNA-binding protein</fullName>
    </submittedName>
</protein>
<dbReference type="SUPFAM" id="SSF50249">
    <property type="entry name" value="Nucleic acid-binding proteins"/>
    <property type="match status" value="1"/>
</dbReference>
<dbReference type="Gene3D" id="2.40.50.140">
    <property type="entry name" value="Nucleic acid-binding proteins"/>
    <property type="match status" value="1"/>
</dbReference>
<dbReference type="PROSITE" id="PS50935">
    <property type="entry name" value="SSB"/>
    <property type="match status" value="1"/>
</dbReference>
<evidence type="ECO:0000313" key="4">
    <source>
        <dbReference type="Proteomes" id="UP001155604"/>
    </source>
</evidence>